<evidence type="ECO:0000256" key="1">
    <source>
        <dbReference type="ARBA" id="ARBA00023002"/>
    </source>
</evidence>
<evidence type="ECO:0000259" key="2">
    <source>
        <dbReference type="Pfam" id="PF00296"/>
    </source>
</evidence>
<accession>A0A0F9PXE4</accession>
<dbReference type="CDD" id="cd01097">
    <property type="entry name" value="Tetrahydromethanopterin_reductase"/>
    <property type="match status" value="1"/>
</dbReference>
<dbReference type="PANTHER" id="PTHR43244">
    <property type="match status" value="1"/>
</dbReference>
<evidence type="ECO:0000313" key="3">
    <source>
        <dbReference type="EMBL" id="KKN34899.1"/>
    </source>
</evidence>
<dbReference type="SUPFAM" id="SSF51679">
    <property type="entry name" value="Bacterial luciferase-like"/>
    <property type="match status" value="1"/>
</dbReference>
<proteinExistence type="predicted"/>
<dbReference type="InterPro" id="IPR050564">
    <property type="entry name" value="F420-G6PD/mer"/>
</dbReference>
<dbReference type="AlphaFoldDB" id="A0A0F9PXE4"/>
<name>A0A0F9PXE4_9ZZZZ</name>
<dbReference type="Gene3D" id="3.20.20.30">
    <property type="entry name" value="Luciferase-like domain"/>
    <property type="match status" value="1"/>
</dbReference>
<gene>
    <name evidence="3" type="ORF">LCGC14_0789150</name>
</gene>
<dbReference type="EMBL" id="LAZR01002077">
    <property type="protein sequence ID" value="KKN34899.1"/>
    <property type="molecule type" value="Genomic_DNA"/>
</dbReference>
<reference evidence="3" key="1">
    <citation type="journal article" date="2015" name="Nature">
        <title>Complex archaea that bridge the gap between prokaryotes and eukaryotes.</title>
        <authorList>
            <person name="Spang A."/>
            <person name="Saw J.H."/>
            <person name="Jorgensen S.L."/>
            <person name="Zaremba-Niedzwiedzka K."/>
            <person name="Martijn J."/>
            <person name="Lind A.E."/>
            <person name="van Eijk R."/>
            <person name="Schleper C."/>
            <person name="Guy L."/>
            <person name="Ettema T.J."/>
        </authorList>
    </citation>
    <scope>NUCLEOTIDE SEQUENCE</scope>
</reference>
<dbReference type="PANTHER" id="PTHR43244:SF1">
    <property type="entry name" value="5,10-METHYLENETETRAHYDROMETHANOPTERIN REDUCTASE"/>
    <property type="match status" value="1"/>
</dbReference>
<keyword evidence="1" id="KW-0560">Oxidoreductase</keyword>
<comment type="caution">
    <text evidence="3">The sequence shown here is derived from an EMBL/GenBank/DDBJ whole genome shotgun (WGS) entry which is preliminary data.</text>
</comment>
<dbReference type="GO" id="GO:0016705">
    <property type="term" value="F:oxidoreductase activity, acting on paired donors, with incorporation or reduction of molecular oxygen"/>
    <property type="evidence" value="ECO:0007669"/>
    <property type="project" value="InterPro"/>
</dbReference>
<dbReference type="InterPro" id="IPR036661">
    <property type="entry name" value="Luciferase-like_sf"/>
</dbReference>
<dbReference type="InterPro" id="IPR011251">
    <property type="entry name" value="Luciferase-like_dom"/>
</dbReference>
<feature type="domain" description="Luciferase-like" evidence="2">
    <location>
        <begin position="16"/>
        <end position="334"/>
    </location>
</feature>
<organism evidence="3">
    <name type="scientific">marine sediment metagenome</name>
    <dbReference type="NCBI Taxonomy" id="412755"/>
    <lineage>
        <taxon>unclassified sequences</taxon>
        <taxon>metagenomes</taxon>
        <taxon>ecological metagenomes</taxon>
    </lineage>
</organism>
<dbReference type="Pfam" id="PF00296">
    <property type="entry name" value="Bac_luciferase"/>
    <property type="match status" value="1"/>
</dbReference>
<sequence>MTGTKFGSQLYYLHSYDFFRKKVIAASKENWDSLWLPDHLTGIGGGLIDDFLSVWALFGAMAELVKGKSFGTAVTDPHRIHPAVLAQLCTSIDHLTEGNFILGIGAGEAMNLKAYSIPWRHALSKMRESINLMKKFWNEGRDVSFVGQHYNAVKAVLLPKPVSKIPVWIAANSPKTLRLTGEVADGWMPVGIDLNTYQSKKQQIVKVLEEKGRDLEKFSFGVFQFTYINDDEKKIKQKILGSKFELLLNPDRIKELGYWKDEYEELYVETTGYKSEDLNILKIDRDDVARFDISKLMPIAQEIPDDLIRESMMIGTKEEIIKRIRKYVEAGANHFIFSSTNGASSKNAPFTYWDASRIISEEIIPLFKNSNV</sequence>
<protein>
    <recommendedName>
        <fullName evidence="2">Luciferase-like domain-containing protein</fullName>
    </recommendedName>
</protein>